<dbReference type="Pfam" id="PF06094">
    <property type="entry name" value="GGACT"/>
    <property type="match status" value="1"/>
</dbReference>
<keyword evidence="2" id="KW-0808">Transferase</keyword>
<dbReference type="OrthoDB" id="1044435at2759"/>
<evidence type="ECO:0000256" key="4">
    <source>
        <dbReference type="SAM" id="MobiDB-lite"/>
    </source>
</evidence>
<dbReference type="InterPro" id="IPR036568">
    <property type="entry name" value="GGCT-like_sf"/>
</dbReference>
<evidence type="ECO:0000256" key="2">
    <source>
        <dbReference type="ARBA" id="ARBA00022679"/>
    </source>
</evidence>
<dbReference type="SUPFAM" id="SSF110857">
    <property type="entry name" value="Gamma-glutamyl cyclotransferase-like"/>
    <property type="match status" value="1"/>
</dbReference>
<dbReference type="GO" id="GO:0016740">
    <property type="term" value="F:transferase activity"/>
    <property type="evidence" value="ECO:0007669"/>
    <property type="project" value="UniProtKB-KW"/>
</dbReference>
<keyword evidence="7" id="KW-1185">Reference proteome</keyword>
<sequence>MGDRTAFFYGTLMAPEVLHRVCYGPGTVGKDPAKTYLASQLSFQPAILHDYCRHRVRQCDYPGIVAENGHNVRGTYVAGLTDGDIHRLDIFEGDEYRRIEVKVELPKEAGNFVQAETYLYTAGERKLEKKEWSYEEFRRDKMHRWADNSNEYQEVDEAFEDDPTGGRGVKADTSVKTDKEAKEEAEEEERDVLNGAV</sequence>
<feature type="region of interest" description="Disordered" evidence="4">
    <location>
        <begin position="149"/>
        <end position="197"/>
    </location>
</feature>
<organism evidence="6 7">
    <name type="scientific">Hyaloscypha hepaticicola</name>
    <dbReference type="NCBI Taxonomy" id="2082293"/>
    <lineage>
        <taxon>Eukaryota</taxon>
        <taxon>Fungi</taxon>
        <taxon>Dikarya</taxon>
        <taxon>Ascomycota</taxon>
        <taxon>Pezizomycotina</taxon>
        <taxon>Leotiomycetes</taxon>
        <taxon>Helotiales</taxon>
        <taxon>Hyaloscyphaceae</taxon>
        <taxon>Hyaloscypha</taxon>
    </lineage>
</organism>
<gene>
    <name evidence="6" type="ORF">NA56DRAFT_648952</name>
</gene>
<evidence type="ECO:0000259" key="5">
    <source>
        <dbReference type="Pfam" id="PF06094"/>
    </source>
</evidence>
<reference evidence="6 7" key="1">
    <citation type="submission" date="2016-05" db="EMBL/GenBank/DDBJ databases">
        <title>A degradative enzymes factory behind the ericoid mycorrhizal symbiosis.</title>
        <authorList>
            <consortium name="DOE Joint Genome Institute"/>
            <person name="Martino E."/>
            <person name="Morin E."/>
            <person name="Grelet G."/>
            <person name="Kuo A."/>
            <person name="Kohler A."/>
            <person name="Daghino S."/>
            <person name="Barry K."/>
            <person name="Choi C."/>
            <person name="Cichocki N."/>
            <person name="Clum A."/>
            <person name="Copeland A."/>
            <person name="Hainaut M."/>
            <person name="Haridas S."/>
            <person name="Labutti K."/>
            <person name="Lindquist E."/>
            <person name="Lipzen A."/>
            <person name="Khouja H.-R."/>
            <person name="Murat C."/>
            <person name="Ohm R."/>
            <person name="Olson A."/>
            <person name="Spatafora J."/>
            <person name="Veneault-Fourrey C."/>
            <person name="Henrissat B."/>
            <person name="Grigoriev I."/>
            <person name="Martin F."/>
            <person name="Perotto S."/>
        </authorList>
    </citation>
    <scope>NUCLEOTIDE SEQUENCE [LARGE SCALE GENOMIC DNA]</scope>
    <source>
        <strain evidence="6 7">UAMH 7357</strain>
    </source>
</reference>
<dbReference type="Proteomes" id="UP000235672">
    <property type="component" value="Unassembled WGS sequence"/>
</dbReference>
<evidence type="ECO:0000256" key="3">
    <source>
        <dbReference type="ARBA" id="ARBA00030602"/>
    </source>
</evidence>
<proteinExistence type="inferred from homology"/>
<dbReference type="InterPro" id="IPR045038">
    <property type="entry name" value="AIG2-like"/>
</dbReference>
<dbReference type="Gene3D" id="3.10.490.10">
    <property type="entry name" value="Gamma-glutamyl cyclotransferase-like"/>
    <property type="match status" value="1"/>
</dbReference>
<dbReference type="AlphaFoldDB" id="A0A2J6PSD2"/>
<dbReference type="CDD" id="cd06661">
    <property type="entry name" value="GGCT_like"/>
    <property type="match status" value="1"/>
</dbReference>
<feature type="compositionally biased region" description="Basic and acidic residues" evidence="4">
    <location>
        <begin position="169"/>
        <end position="182"/>
    </location>
</feature>
<accession>A0A2J6PSD2</accession>
<dbReference type="PANTHER" id="PTHR31544">
    <property type="entry name" value="AIG2-LIKE PROTEIN D"/>
    <property type="match status" value="1"/>
</dbReference>
<feature type="domain" description="Gamma-glutamylcyclotransferase AIG2-like" evidence="5">
    <location>
        <begin position="7"/>
        <end position="133"/>
    </location>
</feature>
<dbReference type="PANTHER" id="PTHR31544:SF2">
    <property type="entry name" value="AIG2-LIKE PROTEIN D"/>
    <property type="match status" value="1"/>
</dbReference>
<dbReference type="EMBL" id="KZ613502">
    <property type="protein sequence ID" value="PMD16922.1"/>
    <property type="molecule type" value="Genomic_DNA"/>
</dbReference>
<evidence type="ECO:0000313" key="6">
    <source>
        <dbReference type="EMBL" id="PMD16922.1"/>
    </source>
</evidence>
<name>A0A2J6PSD2_9HELO</name>
<comment type="similarity">
    <text evidence="1">Belongs to the gamma-glutamylcyclotransferase family.</text>
</comment>
<feature type="compositionally biased region" description="Acidic residues" evidence="4">
    <location>
        <begin position="153"/>
        <end position="163"/>
    </location>
</feature>
<dbReference type="InterPro" id="IPR009288">
    <property type="entry name" value="AIG2-like_dom"/>
</dbReference>
<protein>
    <recommendedName>
        <fullName evidence="3">Putative gamma-glutamylcyclotransferase</fullName>
    </recommendedName>
</protein>
<evidence type="ECO:0000256" key="1">
    <source>
        <dbReference type="ARBA" id="ARBA00008861"/>
    </source>
</evidence>
<dbReference type="InterPro" id="IPR013024">
    <property type="entry name" value="GGCT-like"/>
</dbReference>
<evidence type="ECO:0000313" key="7">
    <source>
        <dbReference type="Proteomes" id="UP000235672"/>
    </source>
</evidence>